<protein>
    <submittedName>
        <fullName evidence="2">Uncharacterized protein</fullName>
    </submittedName>
</protein>
<proteinExistence type="predicted"/>
<gene>
    <name evidence="2" type="ORF">RFI_21299</name>
</gene>
<reference evidence="2 3" key="1">
    <citation type="journal article" date="2013" name="Curr. Biol.">
        <title>The Genome of the Foraminiferan Reticulomyxa filosa.</title>
        <authorList>
            <person name="Glockner G."/>
            <person name="Hulsmann N."/>
            <person name="Schleicher M."/>
            <person name="Noegel A.A."/>
            <person name="Eichinger L."/>
            <person name="Gallinger C."/>
            <person name="Pawlowski J."/>
            <person name="Sierra R."/>
            <person name="Euteneuer U."/>
            <person name="Pillet L."/>
            <person name="Moustafa A."/>
            <person name="Platzer M."/>
            <person name="Groth M."/>
            <person name="Szafranski K."/>
            <person name="Schliwa M."/>
        </authorList>
    </citation>
    <scope>NUCLEOTIDE SEQUENCE [LARGE SCALE GENOMIC DNA]</scope>
</reference>
<comment type="caution">
    <text evidence="2">The sequence shown here is derived from an EMBL/GenBank/DDBJ whole genome shotgun (WGS) entry which is preliminary data.</text>
</comment>
<dbReference type="EMBL" id="ASPP01018600">
    <property type="protein sequence ID" value="ETO16061.1"/>
    <property type="molecule type" value="Genomic_DNA"/>
</dbReference>
<keyword evidence="3" id="KW-1185">Reference proteome</keyword>
<feature type="compositionally biased region" description="Polar residues" evidence="1">
    <location>
        <begin position="27"/>
        <end position="44"/>
    </location>
</feature>
<name>X6MQX3_RETFI</name>
<organism evidence="2 3">
    <name type="scientific">Reticulomyxa filosa</name>
    <dbReference type="NCBI Taxonomy" id="46433"/>
    <lineage>
        <taxon>Eukaryota</taxon>
        <taxon>Sar</taxon>
        <taxon>Rhizaria</taxon>
        <taxon>Retaria</taxon>
        <taxon>Foraminifera</taxon>
        <taxon>Monothalamids</taxon>
        <taxon>Reticulomyxidae</taxon>
        <taxon>Reticulomyxa</taxon>
    </lineage>
</organism>
<feature type="compositionally biased region" description="Basic and acidic residues" evidence="1">
    <location>
        <begin position="45"/>
        <end position="56"/>
    </location>
</feature>
<evidence type="ECO:0000256" key="1">
    <source>
        <dbReference type="SAM" id="MobiDB-lite"/>
    </source>
</evidence>
<evidence type="ECO:0000313" key="2">
    <source>
        <dbReference type="EMBL" id="ETO16061.1"/>
    </source>
</evidence>
<evidence type="ECO:0000313" key="3">
    <source>
        <dbReference type="Proteomes" id="UP000023152"/>
    </source>
</evidence>
<feature type="region of interest" description="Disordered" evidence="1">
    <location>
        <begin position="1"/>
        <end position="56"/>
    </location>
</feature>
<sequence>MWNDLLKMQGGGGMGVCLPEKKKGWQDMSSADYSPESPSTSPVDNKTKKDDESETDVVKLSKVKTVNETVTKEKEEAETAGRSKTMEEWLQQDMKSLREFVESKIGRVLVSLHVSESTSNSSDRKYAFLNLPFAEKQILATTLLDGQIFNGEKLI</sequence>
<accession>X6MQX3</accession>
<dbReference type="Proteomes" id="UP000023152">
    <property type="component" value="Unassembled WGS sequence"/>
</dbReference>
<dbReference type="AlphaFoldDB" id="X6MQX3"/>
<feature type="non-terminal residue" evidence="2">
    <location>
        <position position="155"/>
    </location>
</feature>